<dbReference type="RefSeq" id="WP_138156877.1">
    <property type="nucleotide sequence ID" value="NZ_CP039381.1"/>
</dbReference>
<gene>
    <name evidence="2" type="ORF">E5Z56_05205</name>
</gene>
<organism evidence="2 3">
    <name type="scientific">Ruminococcus bovis</name>
    <dbReference type="NCBI Taxonomy" id="2564099"/>
    <lineage>
        <taxon>Bacteria</taxon>
        <taxon>Bacillati</taxon>
        <taxon>Bacillota</taxon>
        <taxon>Clostridia</taxon>
        <taxon>Eubacteriales</taxon>
        <taxon>Oscillospiraceae</taxon>
        <taxon>Ruminococcus</taxon>
    </lineage>
</organism>
<keyword evidence="3" id="KW-1185">Reference proteome</keyword>
<feature type="transmembrane region" description="Helical" evidence="1">
    <location>
        <begin position="13"/>
        <end position="33"/>
    </location>
</feature>
<evidence type="ECO:0000256" key="1">
    <source>
        <dbReference type="SAM" id="Phobius"/>
    </source>
</evidence>
<keyword evidence="1" id="KW-1133">Transmembrane helix</keyword>
<sequence length="202" mass="22298">MAEKKKKISFKKIISYVAGGIVILALLFLSFQLGSCGKEKEPTISASYISGKLEQSSELTSAKLKYTGLIDYDDNGVTFINKGAFTMVYNATVRAGIDMKEVKTNVNESKKEITITIPKAKILEVKIDPNSIRYYDESFSLFKSDEKESANKAQTFAEKDAKKESTKSGILEMADQQSETLIKGILQGCVNGYKLKCVKAES</sequence>
<accession>A0A4P8XV38</accession>
<dbReference type="KEGG" id="ruj:E5Z56_05205"/>
<evidence type="ECO:0000313" key="2">
    <source>
        <dbReference type="EMBL" id="QCT06797.1"/>
    </source>
</evidence>
<proteinExistence type="predicted"/>
<dbReference type="Pfam" id="PF14014">
    <property type="entry name" value="DUF4230"/>
    <property type="match status" value="1"/>
</dbReference>
<dbReference type="AlphaFoldDB" id="A0A4P8XV38"/>
<evidence type="ECO:0000313" key="3">
    <source>
        <dbReference type="Proteomes" id="UP000301475"/>
    </source>
</evidence>
<dbReference type="OrthoDB" id="2067696at2"/>
<keyword evidence="1" id="KW-0812">Transmembrane</keyword>
<reference evidence="2 3" key="1">
    <citation type="submission" date="2019-04" db="EMBL/GenBank/DDBJ databases">
        <authorList>
            <person name="Embree M."/>
            <person name="Gaffney J.R."/>
        </authorList>
    </citation>
    <scope>NUCLEOTIDE SEQUENCE [LARGE SCALE GENOMIC DNA]</scope>
    <source>
        <strain evidence="2 3">JE7A12</strain>
    </source>
</reference>
<keyword evidence="1" id="KW-0472">Membrane</keyword>
<dbReference type="InterPro" id="IPR025324">
    <property type="entry name" value="DUF4230"/>
</dbReference>
<dbReference type="EMBL" id="CP039381">
    <property type="protein sequence ID" value="QCT06797.1"/>
    <property type="molecule type" value="Genomic_DNA"/>
</dbReference>
<dbReference type="Proteomes" id="UP000301475">
    <property type="component" value="Chromosome"/>
</dbReference>
<name>A0A4P8XV38_9FIRM</name>
<protein>
    <submittedName>
        <fullName evidence="2">DUF4230 domain-containing protein</fullName>
    </submittedName>
</protein>